<name>A0A1F7RMT0_9BACT</name>
<organism evidence="1 2">
    <name type="scientific">Candidatus Schekmanbacteria bacterium RBG_16_38_10</name>
    <dbReference type="NCBI Taxonomy" id="1817879"/>
    <lineage>
        <taxon>Bacteria</taxon>
        <taxon>Candidatus Schekmaniibacteriota</taxon>
    </lineage>
</organism>
<reference evidence="1 2" key="1">
    <citation type="journal article" date="2016" name="Nat. Commun.">
        <title>Thousands of microbial genomes shed light on interconnected biogeochemical processes in an aquifer system.</title>
        <authorList>
            <person name="Anantharaman K."/>
            <person name="Brown C.T."/>
            <person name="Hug L.A."/>
            <person name="Sharon I."/>
            <person name="Castelle C.J."/>
            <person name="Probst A.J."/>
            <person name="Thomas B.C."/>
            <person name="Singh A."/>
            <person name="Wilkins M.J."/>
            <person name="Karaoz U."/>
            <person name="Brodie E.L."/>
            <person name="Williams K.H."/>
            <person name="Hubbard S.S."/>
            <person name="Banfield J.F."/>
        </authorList>
    </citation>
    <scope>NUCLEOTIDE SEQUENCE [LARGE SCALE GENOMIC DNA]</scope>
</reference>
<dbReference type="EMBL" id="MGDE01000257">
    <property type="protein sequence ID" value="OGL42751.1"/>
    <property type="molecule type" value="Genomic_DNA"/>
</dbReference>
<comment type="caution">
    <text evidence="1">The sequence shown here is derived from an EMBL/GenBank/DDBJ whole genome shotgun (WGS) entry which is preliminary data.</text>
</comment>
<sequence length="270" mass="31315">MGRRFKLIFDGKWFLSAKGKSPQDSWARPVIETLDEGGLEYLNTLRLWFDKFPLNQKRKKDLKNKIQSFKIDEHLGAVNELSWYAFMTLFNWDVDPISERGKHPDFYIKKPSKFYCEVTTLNISASDKSAPCSRIGGLINHEQPINRILRKVLDEKFSQLNYGFIRKKPSIMVVLDYSTDSIGTQRCHAFAKSLLKNLNLLPVSLSALLYVEKYVDKGKIKINSQKSSVYHNPNAKFKLPLSAFKMLPQFSCSLLERLPKNPKRIEYELK</sequence>
<dbReference type="AlphaFoldDB" id="A0A1F7RMT0"/>
<proteinExistence type="predicted"/>
<evidence type="ECO:0000313" key="1">
    <source>
        <dbReference type="EMBL" id="OGL42751.1"/>
    </source>
</evidence>
<gene>
    <name evidence="1" type="ORF">A2W05_02635</name>
</gene>
<accession>A0A1F7RMT0</accession>
<dbReference type="Proteomes" id="UP000178797">
    <property type="component" value="Unassembled WGS sequence"/>
</dbReference>
<evidence type="ECO:0000313" key="2">
    <source>
        <dbReference type="Proteomes" id="UP000178797"/>
    </source>
</evidence>
<protein>
    <submittedName>
        <fullName evidence="1">Uncharacterized protein</fullName>
    </submittedName>
</protein>